<reference evidence="1 2" key="1">
    <citation type="submission" date="2018-08" db="EMBL/GenBank/DDBJ databases">
        <title>A genome reference for cultivated species of the human gut microbiota.</title>
        <authorList>
            <person name="Zou Y."/>
            <person name="Xue W."/>
            <person name="Luo G."/>
        </authorList>
    </citation>
    <scope>NUCLEOTIDE SEQUENCE [LARGE SCALE GENOMIC DNA]</scope>
    <source>
        <strain evidence="1 2">AF28-26</strain>
    </source>
</reference>
<dbReference type="Proteomes" id="UP000284751">
    <property type="component" value="Unassembled WGS sequence"/>
</dbReference>
<dbReference type="Pfam" id="PF14198">
    <property type="entry name" value="TnpV"/>
    <property type="match status" value="1"/>
</dbReference>
<protein>
    <submittedName>
        <fullName evidence="1">TnpV protein</fullName>
    </submittedName>
</protein>
<organism evidence="1 2">
    <name type="scientific">[Clostridium] leptum</name>
    <dbReference type="NCBI Taxonomy" id="1535"/>
    <lineage>
        <taxon>Bacteria</taxon>
        <taxon>Bacillati</taxon>
        <taxon>Bacillota</taxon>
        <taxon>Clostridia</taxon>
        <taxon>Eubacteriales</taxon>
        <taxon>Oscillospiraceae</taxon>
        <taxon>Oscillospiraceae incertae sedis</taxon>
    </lineage>
</organism>
<sequence>MDKYIYDEKNGLWYELQGDYYLPCLKLPEKETAHIGIWGQRHLRYLKQHRKVLYSNLLISGKLNDYLADLNEQAAELFSRLVKQLSEKESVTEALKAENLMLWVQKMNSIRNTAMEVVSNDLIYA</sequence>
<name>A0A412AZI6_9FIRM</name>
<comment type="caution">
    <text evidence="1">The sequence shown here is derived from an EMBL/GenBank/DDBJ whole genome shotgun (WGS) entry which is preliminary data.</text>
</comment>
<proteinExistence type="predicted"/>
<dbReference type="AlphaFoldDB" id="A0A412AZI6"/>
<dbReference type="EMBL" id="QRTC01000007">
    <property type="protein sequence ID" value="RGQ43305.1"/>
    <property type="molecule type" value="Genomic_DNA"/>
</dbReference>
<gene>
    <name evidence="1" type="ORF">DWY99_03305</name>
</gene>
<dbReference type="InterPro" id="IPR026989">
    <property type="entry name" value="TnpV"/>
</dbReference>
<evidence type="ECO:0000313" key="1">
    <source>
        <dbReference type="EMBL" id="RGQ43305.1"/>
    </source>
</evidence>
<accession>A0A412AZI6</accession>
<evidence type="ECO:0000313" key="2">
    <source>
        <dbReference type="Proteomes" id="UP000284751"/>
    </source>
</evidence>